<dbReference type="OrthoDB" id="2328924at2759"/>
<sequence>MPSIPQVQREAASSMPEWSNPKWKLSELKLEGNTGSISPESLGWLKPLPATATDEELRREFEDKGVVHVKGAMPRDFVLAMRKRYFEHLAPCGLLKQGTDPVQGIFRGGDPDEFVGPDAAKYISADMERSQYAQLVLESYGAEWTDAFSSNQREWRPALGSVWGAHPRPTDTVRVEPLRHGPAHAPRMDLPFVFRRQLIRTNLPSSTGTATGVHYDHIFLRDGPPTALTAWVPIGDCSPINGGLMYLEDSVGVGQAIEEEFTRQGQEKGFSKEDATYAFNSNVSVRFRAIAQVRGRTTSPRGGEALDSVVIYPGCHLDTALMPPWYGLTSADAHQRDAVV</sequence>
<dbReference type="PANTHER" id="PTHR40128">
    <property type="entry name" value="EXPRESSED PROTEIN"/>
    <property type="match status" value="1"/>
</dbReference>
<accession>A0A427XMT0</accession>
<dbReference type="InterPro" id="IPR008775">
    <property type="entry name" value="Phytyl_CoA_dOase-like"/>
</dbReference>
<dbReference type="Pfam" id="PF05721">
    <property type="entry name" value="PhyH"/>
    <property type="match status" value="1"/>
</dbReference>
<dbReference type="EMBL" id="RSCD01000036">
    <property type="protein sequence ID" value="RSH80128.1"/>
    <property type="molecule type" value="Genomic_DNA"/>
</dbReference>
<proteinExistence type="predicted"/>
<gene>
    <name evidence="1" type="ORF">EHS25_007233</name>
</gene>
<comment type="caution">
    <text evidence="1">The sequence shown here is derived from an EMBL/GenBank/DDBJ whole genome shotgun (WGS) entry which is preliminary data.</text>
</comment>
<evidence type="ECO:0000313" key="1">
    <source>
        <dbReference type="EMBL" id="RSH80128.1"/>
    </source>
</evidence>
<reference evidence="1 2" key="1">
    <citation type="submission" date="2018-11" db="EMBL/GenBank/DDBJ databases">
        <title>Genome sequence of Saitozyma podzolica DSM 27192.</title>
        <authorList>
            <person name="Aliyu H."/>
            <person name="Gorte O."/>
            <person name="Ochsenreither K."/>
        </authorList>
    </citation>
    <scope>NUCLEOTIDE SEQUENCE [LARGE SCALE GENOMIC DNA]</scope>
    <source>
        <strain evidence="1 2">DSM 27192</strain>
    </source>
</reference>
<keyword evidence="2" id="KW-1185">Reference proteome</keyword>
<protein>
    <submittedName>
        <fullName evidence="1">Uncharacterized protein</fullName>
    </submittedName>
</protein>
<dbReference type="SUPFAM" id="SSF51197">
    <property type="entry name" value="Clavaminate synthase-like"/>
    <property type="match status" value="1"/>
</dbReference>
<dbReference type="Gene3D" id="2.60.120.620">
    <property type="entry name" value="q2cbj1_9rhob like domain"/>
    <property type="match status" value="1"/>
</dbReference>
<dbReference type="AlphaFoldDB" id="A0A427XMT0"/>
<dbReference type="PANTHER" id="PTHR40128:SF1">
    <property type="entry name" value="PHYTANOYL-COA HYDROXYLASE"/>
    <property type="match status" value="1"/>
</dbReference>
<evidence type="ECO:0000313" key="2">
    <source>
        <dbReference type="Proteomes" id="UP000279259"/>
    </source>
</evidence>
<organism evidence="1 2">
    <name type="scientific">Saitozyma podzolica</name>
    <dbReference type="NCBI Taxonomy" id="1890683"/>
    <lineage>
        <taxon>Eukaryota</taxon>
        <taxon>Fungi</taxon>
        <taxon>Dikarya</taxon>
        <taxon>Basidiomycota</taxon>
        <taxon>Agaricomycotina</taxon>
        <taxon>Tremellomycetes</taxon>
        <taxon>Tremellales</taxon>
        <taxon>Trimorphomycetaceae</taxon>
        <taxon>Saitozyma</taxon>
    </lineage>
</organism>
<dbReference type="Proteomes" id="UP000279259">
    <property type="component" value="Unassembled WGS sequence"/>
</dbReference>
<name>A0A427XMT0_9TREE</name>